<accession>A0A0S8GD44</accession>
<organism evidence="2 3">
    <name type="scientific">candidate division WOR_3 bacterium SM23_60</name>
    <dbReference type="NCBI Taxonomy" id="1703780"/>
    <lineage>
        <taxon>Bacteria</taxon>
        <taxon>Bacteria division WOR-3</taxon>
    </lineage>
</organism>
<sequence length="70" mass="8152">MEITEDTKIEDLLKQYPSLVRVFIAHGLPCLVCGNPFWGTIRELSDKHDVNLEKLLEKLNKEKQTIDEKK</sequence>
<dbReference type="AlphaFoldDB" id="A0A0S8GD44"/>
<dbReference type="Pfam" id="PF08984">
    <property type="entry name" value="DUF1858"/>
    <property type="match status" value="1"/>
</dbReference>
<dbReference type="InterPro" id="IPR023883">
    <property type="entry name" value="CHP03980_redox-disulphide"/>
</dbReference>
<feature type="domain" description="DUF1858" evidence="1">
    <location>
        <begin position="3"/>
        <end position="56"/>
    </location>
</feature>
<evidence type="ECO:0000313" key="2">
    <source>
        <dbReference type="EMBL" id="KPK70966.1"/>
    </source>
</evidence>
<dbReference type="InterPro" id="IPR038062">
    <property type="entry name" value="ScdA-like_N_sf"/>
</dbReference>
<dbReference type="SUPFAM" id="SSF140683">
    <property type="entry name" value="SP0561-like"/>
    <property type="match status" value="1"/>
</dbReference>
<reference evidence="2 3" key="1">
    <citation type="journal article" date="2015" name="Microbiome">
        <title>Genomic resolution of linkages in carbon, nitrogen, and sulfur cycling among widespread estuary sediment bacteria.</title>
        <authorList>
            <person name="Baker B.J."/>
            <person name="Lazar C.S."/>
            <person name="Teske A.P."/>
            <person name="Dick G.J."/>
        </authorList>
    </citation>
    <scope>NUCLEOTIDE SEQUENCE [LARGE SCALE GENOMIC DNA]</scope>
    <source>
        <strain evidence="2">SM23_60</strain>
    </source>
</reference>
<evidence type="ECO:0000259" key="1">
    <source>
        <dbReference type="Pfam" id="PF08984"/>
    </source>
</evidence>
<dbReference type="InterPro" id="IPR015077">
    <property type="entry name" value="DUF1858"/>
</dbReference>
<evidence type="ECO:0000313" key="3">
    <source>
        <dbReference type="Proteomes" id="UP000051096"/>
    </source>
</evidence>
<dbReference type="Gene3D" id="1.10.3910.10">
    <property type="entry name" value="SP0561-like"/>
    <property type="match status" value="1"/>
</dbReference>
<name>A0A0S8GD44_UNCW3</name>
<protein>
    <recommendedName>
        <fullName evidence="1">DUF1858 domain-containing protein</fullName>
    </recommendedName>
</protein>
<proteinExistence type="predicted"/>
<dbReference type="Proteomes" id="UP000051096">
    <property type="component" value="Unassembled WGS sequence"/>
</dbReference>
<gene>
    <name evidence="2" type="ORF">AMJ87_08040</name>
</gene>
<dbReference type="NCBIfam" id="TIGR03980">
    <property type="entry name" value="prismane_assoc"/>
    <property type="match status" value="1"/>
</dbReference>
<dbReference type="EMBL" id="LJUO01000076">
    <property type="protein sequence ID" value="KPK70966.1"/>
    <property type="molecule type" value="Genomic_DNA"/>
</dbReference>
<comment type="caution">
    <text evidence="2">The sequence shown here is derived from an EMBL/GenBank/DDBJ whole genome shotgun (WGS) entry which is preliminary data.</text>
</comment>